<evidence type="ECO:0000256" key="1">
    <source>
        <dbReference type="SAM" id="Phobius"/>
    </source>
</evidence>
<name>Q583G5_TRYB2</name>
<organism evidence="2 4">
    <name type="scientific">Trypanosoma brucei brucei (strain 927/4 GUTat10.1)</name>
    <dbReference type="NCBI Taxonomy" id="185431"/>
    <lineage>
        <taxon>Eukaryota</taxon>
        <taxon>Discoba</taxon>
        <taxon>Euglenozoa</taxon>
        <taxon>Kinetoplastea</taxon>
        <taxon>Metakinetoplastina</taxon>
        <taxon>Trypanosomatida</taxon>
        <taxon>Trypanosomatidae</taxon>
        <taxon>Trypanosoma</taxon>
    </lineage>
</organism>
<reference evidence="2" key="1">
    <citation type="submission" date="2000-12" db="EMBL/GenBank/DDBJ databases">
        <authorList>
            <person name="El-Sayed N.M."/>
            <person name="Khalak H."/>
            <person name="Adams M.D."/>
        </authorList>
    </citation>
    <scope>NUCLEOTIDE SEQUENCE</scope>
    <source>
        <strain evidence="2">GUTat10.1</strain>
    </source>
</reference>
<dbReference type="GeneID" id="3657021"/>
<accession>D6XEN7</accession>
<dbReference type="InParanoid" id="Q583G5"/>
<dbReference type="RefSeq" id="XP_844629.1">
    <property type="nucleotide sequence ID" value="XM_839536.1"/>
</dbReference>
<reference evidence="3" key="5">
    <citation type="submission" date="2005-04" db="EMBL/GenBank/DDBJ databases">
        <title>Sequencing, closure, and annotation of Trypanosoma brucei chromosomes 2 through 8.</title>
        <authorList>
            <person name="Ghedin E."/>
            <person name="Blandin G."/>
            <person name="Bartholomeu D."/>
            <person name="Caler E."/>
            <person name="Haas B."/>
            <person name="Hannick L."/>
            <person name="Shallom J."/>
            <person name="Hou L."/>
            <person name="Djikeng A."/>
            <person name="Feldblyum T."/>
            <person name="Hostetler J."/>
            <person name="Johnson J."/>
            <person name="Jones K."/>
            <person name="Koo H.L."/>
            <person name="Larkin C."/>
            <person name="Pai G."/>
            <person name="Peterson J."/>
            <person name="Khalak H.G."/>
            <person name="Salzberg S."/>
            <person name="Simpson A.J."/>
            <person name="Tallon L."/>
            <person name="Van Aken S."/>
            <person name="Wanless D."/>
            <person name="White O."/>
            <person name="Wortman J."/>
            <person name="Fraser C.M."/>
            <person name="El-Sayed N.M.A."/>
        </authorList>
    </citation>
    <scope>NUCLEOTIDE SEQUENCE</scope>
    <source>
        <strain evidence="3">927/4 GUTat10.1</strain>
    </source>
</reference>
<dbReference type="KEGG" id="tbr:Tb927.4.4800"/>
<proteinExistence type="predicted"/>
<keyword evidence="1" id="KW-1133">Transmembrane helix</keyword>
<evidence type="ECO:0000313" key="3">
    <source>
        <dbReference type="EMBL" id="AAZ11070.1"/>
    </source>
</evidence>
<dbReference type="EMBL" id="CP000067">
    <property type="protein sequence ID" value="AAZ11070.1"/>
    <property type="molecule type" value="Genomic_DNA"/>
</dbReference>
<reference evidence="3" key="2">
    <citation type="journal article" date="2005" name="Science">
        <title>Comparative genomics of trypanosomatid parasitic protozoa.</title>
        <authorList>
            <person name="El-Sayed N.M."/>
            <person name="Myler P.J."/>
            <person name="Blandin G."/>
            <person name="Berriman M."/>
            <person name="Crabtree J."/>
            <person name="Aggarwal G."/>
            <person name="Caler E."/>
            <person name="Renauld H."/>
            <person name="Worthey E.A."/>
            <person name="Hertz-Fowler C."/>
            <person name="Ghedin E."/>
            <person name="Peacock C."/>
            <person name="Bartholomeu D.C."/>
            <person name="Haas B.J."/>
            <person name="Tran A.N."/>
            <person name="Wortman J.R."/>
            <person name="Alsmark U.C."/>
            <person name="Angiuoli S."/>
            <person name="Anupama A."/>
            <person name="Badger J."/>
            <person name="Bringaud F."/>
            <person name="Cadag E."/>
            <person name="Carlton J.M."/>
            <person name="Cerqueira G.C."/>
            <person name="Creasy T."/>
            <person name="Delcher A.L."/>
            <person name="Djikeng A."/>
            <person name="Embley T.M."/>
            <person name="Hauser C."/>
            <person name="Ivens A.C."/>
            <person name="Kummerfeld S.K."/>
            <person name="Pereira-Leal J.B."/>
            <person name="Nilsson D."/>
            <person name="Peterson J."/>
            <person name="Salzberg S.L."/>
            <person name="Shallom J."/>
            <person name="Silva J.C."/>
            <person name="Sundaram J."/>
            <person name="Westenberger S."/>
            <person name="White O."/>
            <person name="Melville S.E."/>
            <person name="Donelson J.E."/>
            <person name="Andersson B."/>
            <person name="Stuart K.D."/>
            <person name="Hall N."/>
        </authorList>
    </citation>
    <scope>NUCLEOTIDE SEQUENCE</scope>
    <source>
        <strain evidence="3">927/4 GUTat10.1</strain>
    </source>
</reference>
<gene>
    <name evidence="3" type="primary">Tb04.3I12.80</name>
    <name evidence="2" type="ORF">Tb927.4.4800</name>
</gene>
<dbReference type="AlphaFoldDB" id="Q583G5"/>
<accession>Q583G5</accession>
<protein>
    <submittedName>
        <fullName evidence="2">Uncharacterized protein</fullName>
    </submittedName>
</protein>
<reference evidence="2" key="4">
    <citation type="submission" date="2005-04" db="EMBL/GenBank/DDBJ databases">
        <title>.</title>
        <authorList>
            <person name="Ghedin E."/>
            <person name="Blandin G."/>
            <person name="Bartholomeu D."/>
            <person name="Caler E."/>
            <person name="Haas B."/>
            <person name="Hannick L."/>
            <person name="Shallom J."/>
            <person name="Hou L."/>
            <person name="Djikeng A."/>
            <person name="Feldblyum T."/>
            <person name="Hostetler J."/>
            <person name="Johnson J."/>
            <person name="Jones K."/>
            <person name="Koo H.L."/>
            <person name="Larkin C."/>
            <person name="Pai G."/>
            <person name="Peterson J."/>
            <person name="Khalak H.G."/>
            <person name="Salzberg S."/>
            <person name="Simpson A.J."/>
            <person name="Tallon L."/>
            <person name="Van Aken S."/>
            <person name="Wanless D."/>
            <person name="White O."/>
            <person name="Wortman J."/>
            <person name="Fraser C.M."/>
            <person name="El-Sayed N.M.A."/>
        </authorList>
    </citation>
    <scope>NUCLEOTIDE SEQUENCE</scope>
    <source>
        <strain evidence="2">GUTat10.1</strain>
    </source>
</reference>
<evidence type="ECO:0000313" key="4">
    <source>
        <dbReference type="Proteomes" id="UP000008524"/>
    </source>
</evidence>
<sequence length="130" mass="15317">MCNSLNFLLAPSQCTDSIALCYISFNHISILSYLFIFHMHVCICKYVLPLIPYTFSPFTLLYYYYYYYYYYRFSSIPFHSTPPPRHTHTHTQSPKNPCTNPIVPHSGRGCYKRQAEVIPLPPYPRERLAS</sequence>
<dbReference type="PaxDb" id="5691-AAZ11070"/>
<dbReference type="EMBL" id="AC087327">
    <property type="protein sequence ID" value="AAX80490.1"/>
    <property type="molecule type" value="Genomic_DNA"/>
</dbReference>
<keyword evidence="1" id="KW-0812">Transmembrane</keyword>
<feature type="transmembrane region" description="Helical" evidence="1">
    <location>
        <begin position="17"/>
        <end position="36"/>
    </location>
</feature>
<feature type="transmembrane region" description="Helical" evidence="1">
    <location>
        <begin position="43"/>
        <end position="65"/>
    </location>
</feature>
<keyword evidence="4" id="KW-1185">Reference proteome</keyword>
<keyword evidence="1" id="KW-0472">Membrane</keyword>
<dbReference type="Proteomes" id="UP000008524">
    <property type="component" value="Chromosome 4"/>
</dbReference>
<evidence type="ECO:0000313" key="2">
    <source>
        <dbReference type="EMBL" id="AAX80490.1"/>
    </source>
</evidence>
<reference evidence="3 4" key="3">
    <citation type="journal article" date="2005" name="Science">
        <title>The genome of the African trypanosome Trypanosoma brucei.</title>
        <authorList>
            <person name="Berriman M."/>
            <person name="Ghedin E."/>
            <person name="Hertz-Fowler C."/>
            <person name="Blandin G."/>
            <person name="Renauld H."/>
            <person name="Bartholomeu D.C."/>
            <person name="Lennard N.J."/>
            <person name="Caler E."/>
            <person name="Hamlin N.E."/>
            <person name="Haas B."/>
            <person name="Bohme U."/>
            <person name="Hannick L."/>
            <person name="Aslett M.A."/>
            <person name="Shallom J."/>
            <person name="Marcello L."/>
            <person name="Hou L."/>
            <person name="Wickstead B."/>
            <person name="Alsmark U.C."/>
            <person name="Arrowsmith C."/>
            <person name="Atkin R.J."/>
            <person name="Barron A.J."/>
            <person name="Bringaud F."/>
            <person name="Brooks K."/>
            <person name="Carrington M."/>
            <person name="Cherevach I."/>
            <person name="Chillingworth T.J."/>
            <person name="Churcher C."/>
            <person name="Clark L.N."/>
            <person name="Corton C.H."/>
            <person name="Cronin A."/>
            <person name="Davies R.M."/>
            <person name="Doggett J."/>
            <person name="Djikeng A."/>
            <person name="Feldblyum T."/>
            <person name="Field M.C."/>
            <person name="Fraser A."/>
            <person name="Goodhead I."/>
            <person name="Hance Z."/>
            <person name="Harper D."/>
            <person name="Harris B.R."/>
            <person name="Hauser H."/>
            <person name="Hostetler J."/>
            <person name="Ivens A."/>
            <person name="Jagels K."/>
            <person name="Johnson D."/>
            <person name="Johnson J."/>
            <person name="Jones K."/>
            <person name="Kerhornou A.X."/>
            <person name="Koo H."/>
            <person name="Larke N."/>
            <person name="Landfear S."/>
            <person name="Larkin C."/>
            <person name="Leech V."/>
            <person name="Line A."/>
            <person name="Lord A."/>
            <person name="Macleod A."/>
            <person name="Mooney P.J."/>
            <person name="Moule S."/>
            <person name="Martin D.M."/>
            <person name="Morgan G.W."/>
            <person name="Mungall K."/>
            <person name="Norbertczak H."/>
            <person name="Ormond D."/>
            <person name="Pai G."/>
            <person name="Peacock C.S."/>
            <person name="Peterson J."/>
            <person name="Quail M.A."/>
            <person name="Rabbinowitsch E."/>
            <person name="Rajandream M.A."/>
            <person name="Reitter C."/>
            <person name="Salzberg S.L."/>
            <person name="Sanders M."/>
            <person name="Schobel S."/>
            <person name="Sharp S."/>
            <person name="Simmonds M."/>
            <person name="Simpson A.J."/>
            <person name="Tallon L."/>
            <person name="Turner C.M."/>
            <person name="Tait A."/>
            <person name="Tivey A.R."/>
            <person name="Van Aken S."/>
            <person name="Walker D."/>
            <person name="Wanless D."/>
            <person name="Wang S."/>
            <person name="White B."/>
            <person name="White O."/>
            <person name="Whitehead S."/>
            <person name="Woodward J."/>
            <person name="Wortman J."/>
            <person name="Adams M.D."/>
            <person name="Embley T.M."/>
            <person name="Gull K."/>
            <person name="Ullu E."/>
            <person name="Barry J.D."/>
            <person name="Fairlamb A.H."/>
            <person name="Opperdoes F."/>
            <person name="Barrell B.G."/>
            <person name="Donelson J.E."/>
            <person name="Hall N."/>
            <person name="Fraser C.M."/>
            <person name="Melville S.E."/>
            <person name="El-Sayed N.M."/>
        </authorList>
    </citation>
    <scope>NUCLEOTIDE SEQUENCE [LARGE SCALE GENOMIC DNA]</scope>
    <source>
        <strain evidence="3 4">927/4 GUTat10.1</strain>
    </source>
</reference>